<dbReference type="InterPro" id="IPR013087">
    <property type="entry name" value="Znf_C2H2_type"/>
</dbReference>
<evidence type="ECO:0000256" key="1">
    <source>
        <dbReference type="ARBA" id="ARBA00004123"/>
    </source>
</evidence>
<evidence type="ECO:0000256" key="5">
    <source>
        <dbReference type="ARBA" id="ARBA00023242"/>
    </source>
</evidence>
<dbReference type="SUPFAM" id="SSF57667">
    <property type="entry name" value="beta-beta-alpha zinc fingers"/>
    <property type="match status" value="1"/>
</dbReference>
<comment type="subcellular location">
    <subcellularLocation>
        <location evidence="1">Nucleus</location>
    </subcellularLocation>
</comment>
<sequence>MGEASKIRMESPLRRLPQSPPQTALHLQRTLASSSSPSFDRETEDVRLFPCHFCNKKFLKSQALGGHQNAHKKRRTMAGWSSFNFVSPHRGWTTPPFPIASHGSKYVPRESFNSPGPPRFGADHPQLATASGNRATYAAGHETIDLLNWQRGSHPPQVLLADASNSDGCQTELDLSLKL</sequence>
<reference evidence="9" key="1">
    <citation type="submission" date="2021-03" db="EMBL/GenBank/DDBJ databases">
        <authorList>
            <consortium name="Genoscope - CEA"/>
            <person name="William W."/>
        </authorList>
    </citation>
    <scope>NUCLEOTIDE SEQUENCE</scope>
    <source>
        <strain evidence="9">Doubled-haploid Pahang</strain>
    </source>
</reference>
<dbReference type="InterPro" id="IPR044246">
    <property type="entry name" value="ZFP3-like"/>
</dbReference>
<dbReference type="EnsemblPlants" id="Ma10_t09520.1">
    <property type="protein sequence ID" value="Ma10_p09520.1"/>
    <property type="gene ID" value="Ma10_g09520"/>
</dbReference>
<evidence type="ECO:0000256" key="6">
    <source>
        <dbReference type="PROSITE-ProRule" id="PRU00042"/>
    </source>
</evidence>
<dbReference type="InParanoid" id="A0A804KUE5"/>
<evidence type="ECO:0000259" key="8">
    <source>
        <dbReference type="PROSITE" id="PS50157"/>
    </source>
</evidence>
<dbReference type="PANTHER" id="PTHR47287">
    <property type="entry name" value="C2H2 AND C2HC ZINC FINGERS SUPERFAMILY PROTEIN"/>
    <property type="match status" value="1"/>
</dbReference>
<dbReference type="PROSITE" id="PS00028">
    <property type="entry name" value="ZINC_FINGER_C2H2_1"/>
    <property type="match status" value="1"/>
</dbReference>
<keyword evidence="3 6" id="KW-0863">Zinc-finger</keyword>
<name>A0A804KUE5_MUSAM</name>
<dbReference type="Proteomes" id="UP000012960">
    <property type="component" value="Unplaced"/>
</dbReference>
<reference evidence="10" key="2">
    <citation type="submission" date="2021-05" db="UniProtKB">
        <authorList>
            <consortium name="EnsemblPlants"/>
        </authorList>
    </citation>
    <scope>IDENTIFICATION</scope>
    <source>
        <strain evidence="10">subsp. malaccensis</strain>
    </source>
</reference>
<dbReference type="PROSITE" id="PS50157">
    <property type="entry name" value="ZINC_FINGER_C2H2_2"/>
    <property type="match status" value="1"/>
</dbReference>
<dbReference type="GO" id="GO:0009788">
    <property type="term" value="P:negative regulation of abscisic acid-activated signaling pathway"/>
    <property type="evidence" value="ECO:0007669"/>
    <property type="project" value="InterPro"/>
</dbReference>
<keyword evidence="5" id="KW-0539">Nucleus</keyword>
<protein>
    <submittedName>
        <fullName evidence="9">(wild Malaysian banana) hypothetical protein</fullName>
    </submittedName>
</protein>
<dbReference type="Gramene" id="Ma10_t09520.1">
    <property type="protein sequence ID" value="Ma10_p09520.1"/>
    <property type="gene ID" value="Ma10_g09520"/>
</dbReference>
<dbReference type="GO" id="GO:0005634">
    <property type="term" value="C:nucleus"/>
    <property type="evidence" value="ECO:0007669"/>
    <property type="project" value="UniProtKB-SubCell"/>
</dbReference>
<dbReference type="EMBL" id="HG996476">
    <property type="protein sequence ID" value="CAG1853024.1"/>
    <property type="molecule type" value="Genomic_DNA"/>
</dbReference>
<feature type="compositionally biased region" description="Basic and acidic residues" evidence="7">
    <location>
        <begin position="1"/>
        <end position="13"/>
    </location>
</feature>
<dbReference type="InterPro" id="IPR036236">
    <property type="entry name" value="Znf_C2H2_sf"/>
</dbReference>
<dbReference type="FunCoup" id="A0A804KUE5">
    <property type="interactions" value="151"/>
</dbReference>
<keyword evidence="11" id="KW-1185">Reference proteome</keyword>
<dbReference type="Gene3D" id="3.30.160.60">
    <property type="entry name" value="Classic Zinc Finger"/>
    <property type="match status" value="1"/>
</dbReference>
<evidence type="ECO:0000256" key="3">
    <source>
        <dbReference type="ARBA" id="ARBA00022771"/>
    </source>
</evidence>
<feature type="domain" description="C2H2-type" evidence="8">
    <location>
        <begin position="49"/>
        <end position="76"/>
    </location>
</feature>
<evidence type="ECO:0000313" key="9">
    <source>
        <dbReference type="EMBL" id="CAG1853024.1"/>
    </source>
</evidence>
<proteinExistence type="predicted"/>
<accession>A0A804KUE5</accession>
<dbReference type="PANTHER" id="PTHR47287:SF15">
    <property type="entry name" value="ZINC FINGER PROTEIN 3-LIKE"/>
    <property type="match status" value="1"/>
</dbReference>
<feature type="region of interest" description="Disordered" evidence="7">
    <location>
        <begin position="1"/>
        <end position="39"/>
    </location>
</feature>
<organism evidence="10 11">
    <name type="scientific">Musa acuminata subsp. malaccensis</name>
    <name type="common">Wild banana</name>
    <name type="synonym">Musa malaccensis</name>
    <dbReference type="NCBI Taxonomy" id="214687"/>
    <lineage>
        <taxon>Eukaryota</taxon>
        <taxon>Viridiplantae</taxon>
        <taxon>Streptophyta</taxon>
        <taxon>Embryophyta</taxon>
        <taxon>Tracheophyta</taxon>
        <taxon>Spermatophyta</taxon>
        <taxon>Magnoliopsida</taxon>
        <taxon>Liliopsida</taxon>
        <taxon>Zingiberales</taxon>
        <taxon>Musaceae</taxon>
        <taxon>Musa</taxon>
    </lineage>
</organism>
<gene>
    <name evidence="9" type="ORF">GSMUA_312500.1</name>
</gene>
<keyword evidence="4" id="KW-0862">Zinc</keyword>
<evidence type="ECO:0000256" key="4">
    <source>
        <dbReference type="ARBA" id="ARBA00022833"/>
    </source>
</evidence>
<dbReference type="GO" id="GO:0008270">
    <property type="term" value="F:zinc ion binding"/>
    <property type="evidence" value="ECO:0007669"/>
    <property type="project" value="UniProtKB-KW"/>
</dbReference>
<evidence type="ECO:0000313" key="10">
    <source>
        <dbReference type="EnsemblPlants" id="Ma10_p09520.1"/>
    </source>
</evidence>
<evidence type="ECO:0000313" key="11">
    <source>
        <dbReference type="Proteomes" id="UP000012960"/>
    </source>
</evidence>
<dbReference type="OrthoDB" id="1915958at2759"/>
<evidence type="ECO:0000256" key="7">
    <source>
        <dbReference type="SAM" id="MobiDB-lite"/>
    </source>
</evidence>
<evidence type="ECO:0000256" key="2">
    <source>
        <dbReference type="ARBA" id="ARBA00022723"/>
    </source>
</evidence>
<dbReference type="AlphaFoldDB" id="A0A804KUE5"/>
<keyword evidence="2" id="KW-0479">Metal-binding</keyword>